<proteinExistence type="predicted"/>
<sequence length="243" mass="27572">MRIFLLLITSLFFIGGCQSFSSLPFANQNNSEPDIPSHPLQGQRYTTPELFLILDNGSGEHSLQPVSVRARTQSHRQPDIQVKGVIAKGTALQILGASADGEKHRVWLGYQQQRFMFTMASVTETDIQWFVTSDDCQRLRQCRIWQNEIQRCMSAQTCKTFLQFDLTDKQGQRQRNLRPPFPTALLSNTLNPIRQYSQQQGLLFEPDPVLAEGVLNADATALAHLFFHQTAFNIRRDGIYAAD</sequence>
<organism evidence="1 2">
    <name type="scientific">Thalassolituus pacificus</name>
    <dbReference type="NCBI Taxonomy" id="2975440"/>
    <lineage>
        <taxon>Bacteria</taxon>
        <taxon>Pseudomonadati</taxon>
        <taxon>Pseudomonadota</taxon>
        <taxon>Gammaproteobacteria</taxon>
        <taxon>Oceanospirillales</taxon>
        <taxon>Oceanospirillaceae</taxon>
        <taxon>Thalassolituus</taxon>
    </lineage>
</organism>
<accession>A0A9X2WJ24</accession>
<keyword evidence="2" id="KW-1185">Reference proteome</keyword>
<comment type="caution">
    <text evidence="1">The sequence shown here is derived from an EMBL/GenBank/DDBJ whole genome shotgun (WGS) entry which is preliminary data.</text>
</comment>
<dbReference type="AlphaFoldDB" id="A0A9X2WJ24"/>
<protein>
    <recommendedName>
        <fullName evidence="3">Lipoprotein</fullName>
    </recommendedName>
</protein>
<evidence type="ECO:0008006" key="3">
    <source>
        <dbReference type="Google" id="ProtNLM"/>
    </source>
</evidence>
<dbReference type="EMBL" id="JAOANI010000032">
    <property type="protein sequence ID" value="MCT7361163.1"/>
    <property type="molecule type" value="Genomic_DNA"/>
</dbReference>
<evidence type="ECO:0000313" key="1">
    <source>
        <dbReference type="EMBL" id="MCT7361163.1"/>
    </source>
</evidence>
<name>A0A9X2WJ24_9GAMM</name>
<reference evidence="1" key="2">
    <citation type="submission" date="2022-08" db="EMBL/GenBank/DDBJ databases">
        <authorList>
            <person name="Dong C."/>
        </authorList>
    </citation>
    <scope>NUCLEOTIDE SEQUENCE</scope>
    <source>
        <strain evidence="1">59MF3M-4</strain>
    </source>
</reference>
<gene>
    <name evidence="1" type="ORF">NYR02_19250</name>
</gene>
<dbReference type="Proteomes" id="UP001147830">
    <property type="component" value="Unassembled WGS sequence"/>
</dbReference>
<evidence type="ECO:0000313" key="2">
    <source>
        <dbReference type="Proteomes" id="UP001147830"/>
    </source>
</evidence>
<reference evidence="1" key="1">
    <citation type="journal article" date="2022" name="Front. Microbiol.">
        <title>Genome-based taxonomic rearrangement of Oceanobacter-related bacteria including the description of Thalassolituus hydrocarbonoclasticus sp. nov. and Thalassolituus pacificus sp. nov. and emended description of the genus Thalassolituus.</title>
        <authorList>
            <person name="Dong C."/>
            <person name="Wei L."/>
            <person name="Wang J."/>
            <person name="Lai Q."/>
            <person name="Huang Z."/>
            <person name="Shao Z."/>
        </authorList>
    </citation>
    <scope>NUCLEOTIDE SEQUENCE</scope>
    <source>
        <strain evidence="1">59MF3M-4</strain>
    </source>
</reference>
<dbReference type="PROSITE" id="PS51257">
    <property type="entry name" value="PROKAR_LIPOPROTEIN"/>
    <property type="match status" value="1"/>
</dbReference>
<dbReference type="RefSeq" id="WP_260977989.1">
    <property type="nucleotide sequence ID" value="NZ_JAOANI010000032.1"/>
</dbReference>